<dbReference type="Proteomes" id="UP000053477">
    <property type="component" value="Unassembled WGS sequence"/>
</dbReference>
<evidence type="ECO:0000259" key="1">
    <source>
        <dbReference type="SMART" id="SM00739"/>
    </source>
</evidence>
<protein>
    <recommendedName>
        <fullName evidence="1">KOW domain-containing protein</fullName>
    </recommendedName>
</protein>
<accession>A0A0H2RLR8</accession>
<dbReference type="GO" id="GO:0006368">
    <property type="term" value="P:transcription elongation by RNA polymerase II"/>
    <property type="evidence" value="ECO:0007669"/>
    <property type="project" value="TreeGrafter"/>
</dbReference>
<feature type="domain" description="KOW" evidence="1">
    <location>
        <begin position="354"/>
        <end position="381"/>
    </location>
</feature>
<sequence length="615" mass="68970">MRKRLDEEEKGTNRPLRLFKSVFAVPTAPGRVYIESDSFASVSNICSFGEHSLHFVYLQSAFRVSTVEAVALLQSKPRVKHVEVGSKVIMKCGLYKDDVGLVVSSFVDKDWLERLDVKLKSRESNPRNRKRKRTNKTRCEPHVVDRAILEADDRDLVKSIRGREDIFLYNNKRYTADGYRLLEVVSDQVNLFRPALEEHRLPDHHPVFVSLKTSIKNGDRVEITKGPFERQTGYVIEKNDSSALIQLLPHETDKSRNDPRNRDELQLEISLDLLRRSFAIGDHIQVIAGLLLGRTGYIASINRGDLVTNTSEGPTTDTLTVSDVDVLEEFEVPAPYATSFTPAARTTDNPGSGKLVCGSPVIITSGKHEGKTGTISDGMGSMVLVIEDMTLIKLKLPREAVKYRVGTPVVIIGGIHEGTFGLVVREDNFIVHFVENETSKELRAPRELVIFDPSHQFEMDPVDDYHGIESDGVRLCFIDHRTQGFEEQLVYVWYGSYKGRLGTVKQISGSVAQVNFTSAFHGRSVQFVQADYLLARCACTLAPGKKPTLSISEFSKVKVLFDNPQATSSNTPIPRSRTPENSTGVTIHAGPGVEFHGNQYFIELIWFEQLEFRST</sequence>
<feature type="domain" description="KOW" evidence="1">
    <location>
        <begin position="81"/>
        <end position="108"/>
    </location>
</feature>
<dbReference type="InterPro" id="IPR005824">
    <property type="entry name" value="KOW"/>
</dbReference>
<dbReference type="InterPro" id="IPR036735">
    <property type="entry name" value="NGN_dom_sf"/>
</dbReference>
<reference evidence="3 4" key="1">
    <citation type="submission" date="2015-04" db="EMBL/GenBank/DDBJ databases">
        <title>Complete genome sequence of Schizopora paradoxa KUC8140, a cosmopolitan wood degrader in East Asia.</title>
        <authorList>
            <consortium name="DOE Joint Genome Institute"/>
            <person name="Min B."/>
            <person name="Park H."/>
            <person name="Jang Y."/>
            <person name="Kim J.-J."/>
            <person name="Kim K.H."/>
            <person name="Pangilinan J."/>
            <person name="Lipzen A."/>
            <person name="Riley R."/>
            <person name="Grigoriev I.V."/>
            <person name="Spatafora J.W."/>
            <person name="Choi I.-G."/>
        </authorList>
    </citation>
    <scope>NUCLEOTIDE SEQUENCE [LARGE SCALE GENOMIC DNA]</scope>
    <source>
        <strain evidence="3 4">KUC8140</strain>
    </source>
</reference>
<dbReference type="OrthoDB" id="28901at2759"/>
<dbReference type="PANTHER" id="PTHR11125">
    <property type="entry name" value="SUPPRESSOR OF TY 5"/>
    <property type="match status" value="1"/>
</dbReference>
<evidence type="ECO:0000313" key="2">
    <source>
        <dbReference type="EMBL" id="KLO05564.1"/>
    </source>
</evidence>
<dbReference type="InterPro" id="IPR008991">
    <property type="entry name" value="Translation_prot_SH3-like_sf"/>
</dbReference>
<dbReference type="STRING" id="27342.A0A0H2RLR8"/>
<dbReference type="GO" id="GO:0003729">
    <property type="term" value="F:mRNA binding"/>
    <property type="evidence" value="ECO:0007669"/>
    <property type="project" value="TreeGrafter"/>
</dbReference>
<gene>
    <name evidence="3" type="ORF">SCHPADRAFT_712239</name>
    <name evidence="2" type="ORF">SCHPADRAFT_721127</name>
</gene>
<keyword evidence="4" id="KW-1185">Reference proteome</keyword>
<evidence type="ECO:0000313" key="4">
    <source>
        <dbReference type="Proteomes" id="UP000053477"/>
    </source>
</evidence>
<dbReference type="PANTHER" id="PTHR11125:SF7">
    <property type="entry name" value="TRANSCRIPTION ELONGATION FACTOR SPT5"/>
    <property type="match status" value="1"/>
</dbReference>
<feature type="domain" description="KOW" evidence="1">
    <location>
        <begin position="484"/>
        <end position="510"/>
    </location>
</feature>
<dbReference type="GO" id="GO:0006357">
    <property type="term" value="P:regulation of transcription by RNA polymerase II"/>
    <property type="evidence" value="ECO:0007669"/>
    <property type="project" value="InterPro"/>
</dbReference>
<feature type="domain" description="KOW" evidence="1">
    <location>
        <begin position="277"/>
        <end position="304"/>
    </location>
</feature>
<dbReference type="SMART" id="SM00739">
    <property type="entry name" value="KOW"/>
    <property type="match status" value="6"/>
</dbReference>
<proteinExistence type="predicted"/>
<dbReference type="SUPFAM" id="SSF50104">
    <property type="entry name" value="Translation proteins SH3-like domain"/>
    <property type="match status" value="1"/>
</dbReference>
<dbReference type="GO" id="GO:0032784">
    <property type="term" value="P:regulation of DNA-templated transcription elongation"/>
    <property type="evidence" value="ECO:0007669"/>
    <property type="project" value="InterPro"/>
</dbReference>
<feature type="domain" description="KOW" evidence="1">
    <location>
        <begin position="214"/>
        <end position="241"/>
    </location>
</feature>
<dbReference type="InterPro" id="IPR039659">
    <property type="entry name" value="SPT5"/>
</dbReference>
<dbReference type="GO" id="GO:0032044">
    <property type="term" value="C:DSIF complex"/>
    <property type="evidence" value="ECO:0007669"/>
    <property type="project" value="TreeGrafter"/>
</dbReference>
<feature type="domain" description="KOW" evidence="1">
    <location>
        <begin position="402"/>
        <end position="429"/>
    </location>
</feature>
<organism evidence="3 4">
    <name type="scientific">Schizopora paradoxa</name>
    <dbReference type="NCBI Taxonomy" id="27342"/>
    <lineage>
        <taxon>Eukaryota</taxon>
        <taxon>Fungi</taxon>
        <taxon>Dikarya</taxon>
        <taxon>Basidiomycota</taxon>
        <taxon>Agaricomycotina</taxon>
        <taxon>Agaricomycetes</taxon>
        <taxon>Hymenochaetales</taxon>
        <taxon>Schizoporaceae</taxon>
        <taxon>Schizopora</taxon>
    </lineage>
</organism>
<dbReference type="Gene3D" id="3.30.70.940">
    <property type="entry name" value="NusG, N-terminal domain"/>
    <property type="match status" value="1"/>
</dbReference>
<evidence type="ECO:0000313" key="3">
    <source>
        <dbReference type="EMBL" id="KLO05791.1"/>
    </source>
</evidence>
<dbReference type="AlphaFoldDB" id="A0A0H2RLR8"/>
<name>A0A0H2RLR8_9AGAM</name>
<dbReference type="EMBL" id="KQ086266">
    <property type="protein sequence ID" value="KLO05791.1"/>
    <property type="molecule type" value="Genomic_DNA"/>
</dbReference>
<dbReference type="EMBL" id="KQ086291">
    <property type="protein sequence ID" value="KLO05564.1"/>
    <property type="molecule type" value="Genomic_DNA"/>
</dbReference>